<dbReference type="RefSeq" id="WP_039646694.1">
    <property type="nucleotide sequence ID" value="NZ_JXBL01000001.1"/>
</dbReference>
<proteinExistence type="predicted"/>
<name>A0A0C1TRF3_9BACT</name>
<keyword evidence="1" id="KW-0175">Coiled coil</keyword>
<evidence type="ECO:0000256" key="1">
    <source>
        <dbReference type="SAM" id="Coils"/>
    </source>
</evidence>
<dbReference type="SUPFAM" id="SSF52047">
    <property type="entry name" value="RNI-like"/>
    <property type="match status" value="1"/>
</dbReference>
<dbReference type="Proteomes" id="UP000031433">
    <property type="component" value="Unassembled WGS sequence"/>
</dbReference>
<dbReference type="InterPro" id="IPR032675">
    <property type="entry name" value="LRR_dom_sf"/>
</dbReference>
<dbReference type="Gene3D" id="3.80.10.10">
    <property type="entry name" value="Ribonuclease Inhibitor"/>
    <property type="match status" value="1"/>
</dbReference>
<feature type="coiled-coil region" evidence="1">
    <location>
        <begin position="16"/>
        <end position="82"/>
    </location>
</feature>
<dbReference type="AlphaFoldDB" id="A0A0C1TRF3"/>
<reference evidence="2 3" key="1">
    <citation type="submission" date="2015-01" db="EMBL/GenBank/DDBJ databases">
        <title>Genome sequence of the anaerobic bacterium Geobacter soli GSS01, a dissimilatory Fe(III) reducer from soil.</title>
        <authorList>
            <person name="Yang G."/>
            <person name="Zhou S."/>
        </authorList>
    </citation>
    <scope>NUCLEOTIDE SEQUENCE [LARGE SCALE GENOMIC DNA]</scope>
    <source>
        <strain evidence="2 3">GSS01</strain>
    </source>
</reference>
<accession>A0A0C1TRF3</accession>
<sequence length="456" mass="51238">MRTGYHRTTPPDEQELERRRREFHALERRLSRLEHDLEDLREEIREFEQFYANTMADRISELDQLKAELSRARRQAAMAAGEERTAGGERAGFREECRFGERGGETETEIPRVKPVTVESGLGESLRDVYRRVAKAIHPDLAENDENRRLRQKLMAEANRAYAEEDRVTLHAIMEEWEAGPEMAVVVGMAGQLALVNRRIARVIGRIRAVERETATLRNSDIYRLVQRVQEARWRGRDIIAEMAAKLDAEILAACRQLNEVSQVSPRSDTPPESGHAAQAPLRTVRFPADRSLGVLYVRDLHSGSFLDWKRLGEAMGDVAVPTGKALRLDVREGNTGDLDLLGTLAPHDLQACFLYGAGDDDLTHLLRLIGIEEVYLYGAGISGKGLAHLQKLKGLERLYLYDTSVSDAGLMVLRHLPRLRSVTLCNAPVTEQGIDRLKLSLPACRVVVLRSGGKA</sequence>
<keyword evidence="3" id="KW-1185">Reference proteome</keyword>
<gene>
    <name evidence="2" type="ORF">SE37_12155</name>
</gene>
<dbReference type="EMBL" id="JXBL01000001">
    <property type="protein sequence ID" value="KIE43329.1"/>
    <property type="molecule type" value="Genomic_DNA"/>
</dbReference>
<evidence type="ECO:0000313" key="2">
    <source>
        <dbReference type="EMBL" id="KIE43329.1"/>
    </source>
</evidence>
<evidence type="ECO:0000313" key="3">
    <source>
        <dbReference type="Proteomes" id="UP000031433"/>
    </source>
</evidence>
<protein>
    <recommendedName>
        <fullName evidence="4">Molecular chaperone DnaJ</fullName>
    </recommendedName>
</protein>
<organism evidence="2 3">
    <name type="scientific">Geobacter soli</name>
    <dbReference type="NCBI Taxonomy" id="1510391"/>
    <lineage>
        <taxon>Bacteria</taxon>
        <taxon>Pseudomonadati</taxon>
        <taxon>Thermodesulfobacteriota</taxon>
        <taxon>Desulfuromonadia</taxon>
        <taxon>Geobacterales</taxon>
        <taxon>Geobacteraceae</taxon>
        <taxon>Geobacter</taxon>
    </lineage>
</organism>
<evidence type="ECO:0008006" key="4">
    <source>
        <dbReference type="Google" id="ProtNLM"/>
    </source>
</evidence>
<comment type="caution">
    <text evidence="2">The sequence shown here is derived from an EMBL/GenBank/DDBJ whole genome shotgun (WGS) entry which is preliminary data.</text>
</comment>